<sequence>KKCYDILCRRKVEREEKIKARNTIIATNHSLTNTANMSSKSNLKSSAKSSKNSASSVSTTNSKTDTKSKKKVTLEDDDDGDENEGALAYKVLSADQCKSLIALEIDQLQSTDLTDASILDYYTGALWWAKEQGFTIQQMSGFFTVVHTLLDNVKEQRMPMVENLKEFKKMLIGIEPEYPDLEIEVAKAANVPFPPPLDEGADENLYQTYIATPPPTPAAKSRSRSAKSARSKSSSGSSRQEEEEKVEEPATVINIEESDVFSQLTPEDNDMAVKLREKENAIISRINKIHKVAEDEEK</sequence>
<organism evidence="2 3">
    <name type="scientific">Tegillarca granosa</name>
    <name type="common">Malaysian cockle</name>
    <name type="synonym">Anadara granosa</name>
    <dbReference type="NCBI Taxonomy" id="220873"/>
    <lineage>
        <taxon>Eukaryota</taxon>
        <taxon>Metazoa</taxon>
        <taxon>Spiralia</taxon>
        <taxon>Lophotrochozoa</taxon>
        <taxon>Mollusca</taxon>
        <taxon>Bivalvia</taxon>
        <taxon>Autobranchia</taxon>
        <taxon>Pteriomorphia</taxon>
        <taxon>Arcoida</taxon>
        <taxon>Arcoidea</taxon>
        <taxon>Arcidae</taxon>
        <taxon>Tegillarca</taxon>
    </lineage>
</organism>
<dbReference type="PANTHER" id="PTHR28457">
    <property type="entry name" value="COILED-COIL DOMAIN-CONTAINING PROTEIN 189"/>
    <property type="match status" value="1"/>
</dbReference>
<evidence type="ECO:0000313" key="2">
    <source>
        <dbReference type="EMBL" id="KAJ8316444.1"/>
    </source>
</evidence>
<gene>
    <name evidence="2" type="ORF">KUTeg_006458</name>
</gene>
<protein>
    <submittedName>
        <fullName evidence="2">Uncharacterized protein</fullName>
    </submittedName>
</protein>
<dbReference type="Pfam" id="PF14769">
    <property type="entry name" value="CLAMP"/>
    <property type="match status" value="1"/>
</dbReference>
<dbReference type="InterPro" id="IPR032727">
    <property type="entry name" value="CLAMP"/>
</dbReference>
<feature type="non-terminal residue" evidence="2">
    <location>
        <position position="1"/>
    </location>
</feature>
<feature type="region of interest" description="Disordered" evidence="1">
    <location>
        <begin position="209"/>
        <end position="266"/>
    </location>
</feature>
<feature type="compositionally biased region" description="Low complexity" evidence="1">
    <location>
        <begin position="38"/>
        <end position="63"/>
    </location>
</feature>
<name>A0ABQ9FGM4_TEGGR</name>
<accession>A0ABQ9FGM4</accession>
<dbReference type="PANTHER" id="PTHR28457:SF3">
    <property type="entry name" value="CILIARY-ASSOCIATED CALCIUM-BINDING COILED-COIL PROTEIN 1"/>
    <property type="match status" value="1"/>
</dbReference>
<feature type="region of interest" description="Disordered" evidence="1">
    <location>
        <begin position="29"/>
        <end position="81"/>
    </location>
</feature>
<reference evidence="2 3" key="1">
    <citation type="submission" date="2022-12" db="EMBL/GenBank/DDBJ databases">
        <title>Chromosome-level genome of Tegillarca granosa.</title>
        <authorList>
            <person name="Kim J."/>
        </authorList>
    </citation>
    <scope>NUCLEOTIDE SEQUENCE [LARGE SCALE GENOMIC DNA]</scope>
    <source>
        <strain evidence="2">Teg-2019</strain>
        <tissue evidence="2">Adductor muscle</tissue>
    </source>
</reference>
<dbReference type="EMBL" id="JARBDR010000328">
    <property type="protein sequence ID" value="KAJ8316444.1"/>
    <property type="molecule type" value="Genomic_DNA"/>
</dbReference>
<evidence type="ECO:0000313" key="3">
    <source>
        <dbReference type="Proteomes" id="UP001217089"/>
    </source>
</evidence>
<feature type="compositionally biased region" description="Basic residues" evidence="1">
    <location>
        <begin position="221"/>
        <end position="230"/>
    </location>
</feature>
<comment type="caution">
    <text evidence="2">The sequence shown here is derived from an EMBL/GenBank/DDBJ whole genome shotgun (WGS) entry which is preliminary data.</text>
</comment>
<keyword evidence="3" id="KW-1185">Reference proteome</keyword>
<dbReference type="Proteomes" id="UP001217089">
    <property type="component" value="Unassembled WGS sequence"/>
</dbReference>
<evidence type="ECO:0000256" key="1">
    <source>
        <dbReference type="SAM" id="MobiDB-lite"/>
    </source>
</evidence>
<proteinExistence type="predicted"/>